<dbReference type="Proteomes" id="UP001231915">
    <property type="component" value="Unassembled WGS sequence"/>
</dbReference>
<dbReference type="Pfam" id="PF08856">
    <property type="entry name" value="DUF1826"/>
    <property type="match status" value="1"/>
</dbReference>
<dbReference type="RefSeq" id="WP_284137850.1">
    <property type="nucleotide sequence ID" value="NZ_JASJUT010000007.1"/>
</dbReference>
<name>A0ABT7ENU1_9GAMM</name>
<evidence type="ECO:0000313" key="2">
    <source>
        <dbReference type="Proteomes" id="UP001231915"/>
    </source>
</evidence>
<protein>
    <submittedName>
        <fullName evidence="1">DUF1826 domain-containing protein</fullName>
    </submittedName>
</protein>
<proteinExistence type="predicted"/>
<organism evidence="1 2">
    <name type="scientific">Pseudoalteromonas obscura</name>
    <dbReference type="NCBI Taxonomy" id="3048491"/>
    <lineage>
        <taxon>Bacteria</taxon>
        <taxon>Pseudomonadati</taxon>
        <taxon>Pseudomonadota</taxon>
        <taxon>Gammaproteobacteria</taxon>
        <taxon>Alteromonadales</taxon>
        <taxon>Pseudoalteromonadaceae</taxon>
        <taxon>Pseudoalteromonas</taxon>
    </lineage>
</organism>
<reference evidence="1 2" key="1">
    <citation type="submission" date="2023-05" db="EMBL/GenBank/DDBJ databases">
        <title>Pseudoalteromonas ardens sp. nov., Pseudoalteromonas obscura sp. nov., and Pseudoalteromonas umbrosa sp. nov., isolated from the coral Montipora capitata.</title>
        <authorList>
            <person name="Thomas E.M."/>
            <person name="Smith E.M."/>
            <person name="Papke E."/>
            <person name="Shlafstein M.D."/>
            <person name="Oline D.K."/>
            <person name="Videau P."/>
            <person name="Saw J.H."/>
            <person name="Strangman W.K."/>
            <person name="Ushijima B."/>
        </authorList>
    </citation>
    <scope>NUCLEOTIDE SEQUENCE [LARGE SCALE GENOMIC DNA]</scope>
    <source>
        <strain evidence="1 2">P94</strain>
    </source>
</reference>
<dbReference type="EMBL" id="JASJUT010000007">
    <property type="protein sequence ID" value="MDK2596660.1"/>
    <property type="molecule type" value="Genomic_DNA"/>
</dbReference>
<comment type="caution">
    <text evidence="1">The sequence shown here is derived from an EMBL/GenBank/DDBJ whole genome shotgun (WGS) entry which is preliminary data.</text>
</comment>
<keyword evidence="2" id="KW-1185">Reference proteome</keyword>
<evidence type="ECO:0000313" key="1">
    <source>
        <dbReference type="EMBL" id="MDK2596660.1"/>
    </source>
</evidence>
<accession>A0ABT7ENU1</accession>
<dbReference type="InterPro" id="IPR014955">
    <property type="entry name" value="DUF1826"/>
</dbReference>
<sequence>MSVNSEVCAQTQSTKYLIDESASVLSEIYDPNTALACYCTPATWAKSRAAVHYVKKAPDHAFQYQGAINEELSEQVKNVFVGTAHGNLLVEHIELMLCMFDALLEPKEIGLRILPCTYAMSPAFHSQNGIVRMLSTLGGSGERWLEHGFVEYYPLEKGQFTPAVKKPKECNVNTLCDGDIALMKGKNWLDQEHNAVVCSSPLFGNDTAKLCVYIDYIS</sequence>
<gene>
    <name evidence="1" type="ORF">QNM18_16545</name>
</gene>